<gene>
    <name evidence="6" type="ORF">EG68_06291</name>
</gene>
<evidence type="ECO:0000313" key="7">
    <source>
        <dbReference type="Proteomes" id="UP000822476"/>
    </source>
</evidence>
<keyword evidence="2 4" id="KW-0862">Zinc</keyword>
<dbReference type="EMBL" id="JTDE01003588">
    <property type="protein sequence ID" value="KAF7255877.1"/>
    <property type="molecule type" value="Genomic_DNA"/>
</dbReference>
<feature type="domain" description="LIM zinc-binding" evidence="5">
    <location>
        <begin position="33"/>
        <end position="92"/>
    </location>
</feature>
<keyword evidence="1 4" id="KW-0479">Metal-binding</keyword>
<dbReference type="InterPro" id="IPR001781">
    <property type="entry name" value="Znf_LIM"/>
</dbReference>
<accession>A0A8S9YYB6</accession>
<dbReference type="Proteomes" id="UP000822476">
    <property type="component" value="Unassembled WGS sequence"/>
</dbReference>
<dbReference type="Pfam" id="PF00412">
    <property type="entry name" value="LIM"/>
    <property type="match status" value="1"/>
</dbReference>
<evidence type="ECO:0000313" key="6">
    <source>
        <dbReference type="EMBL" id="KAF7255877.1"/>
    </source>
</evidence>
<organism evidence="6 7">
    <name type="scientific">Paragonimus skrjabini miyazakii</name>
    <dbReference type="NCBI Taxonomy" id="59628"/>
    <lineage>
        <taxon>Eukaryota</taxon>
        <taxon>Metazoa</taxon>
        <taxon>Spiralia</taxon>
        <taxon>Lophotrochozoa</taxon>
        <taxon>Platyhelminthes</taxon>
        <taxon>Trematoda</taxon>
        <taxon>Digenea</taxon>
        <taxon>Plagiorchiida</taxon>
        <taxon>Troglotremata</taxon>
        <taxon>Troglotrematidae</taxon>
        <taxon>Paragonimus</taxon>
    </lineage>
</organism>
<comment type="caution">
    <text evidence="6">The sequence shown here is derived from an EMBL/GenBank/DDBJ whole genome shotgun (WGS) entry which is preliminary data.</text>
</comment>
<evidence type="ECO:0000256" key="2">
    <source>
        <dbReference type="ARBA" id="ARBA00022833"/>
    </source>
</evidence>
<protein>
    <recommendedName>
        <fullName evidence="5">LIM zinc-binding domain-containing protein</fullName>
    </recommendedName>
</protein>
<keyword evidence="7" id="KW-1185">Reference proteome</keyword>
<sequence length="97" mass="11023">MDGTVNQTSQRTFFSESRQQQYEEKFNSTRILGRCCLCDAGVNPQNHFTLNGKDYHFDCLNCTVCGCRLGSSMCTTIRFTHCPKEYLPKTGNQVLVV</sequence>
<dbReference type="Gene3D" id="2.10.110.10">
    <property type="entry name" value="Cysteine Rich Protein"/>
    <property type="match status" value="1"/>
</dbReference>
<reference evidence="6" key="1">
    <citation type="submission" date="2019-07" db="EMBL/GenBank/DDBJ databases">
        <title>Annotation for the trematode Paragonimus miyazaki's.</title>
        <authorList>
            <person name="Choi Y.-J."/>
        </authorList>
    </citation>
    <scope>NUCLEOTIDE SEQUENCE</scope>
    <source>
        <strain evidence="6">Japan</strain>
    </source>
</reference>
<evidence type="ECO:0000256" key="3">
    <source>
        <dbReference type="ARBA" id="ARBA00023038"/>
    </source>
</evidence>
<name>A0A8S9YYB6_9TREM</name>
<keyword evidence="3 4" id="KW-0440">LIM domain</keyword>
<evidence type="ECO:0000256" key="1">
    <source>
        <dbReference type="ARBA" id="ARBA00022723"/>
    </source>
</evidence>
<proteinExistence type="predicted"/>
<evidence type="ECO:0000259" key="5">
    <source>
        <dbReference type="PROSITE" id="PS50023"/>
    </source>
</evidence>
<dbReference type="AlphaFoldDB" id="A0A8S9YYB6"/>
<evidence type="ECO:0000256" key="4">
    <source>
        <dbReference type="PROSITE-ProRule" id="PRU00125"/>
    </source>
</evidence>
<dbReference type="PROSITE" id="PS50023">
    <property type="entry name" value="LIM_DOMAIN_2"/>
    <property type="match status" value="1"/>
</dbReference>
<dbReference type="PROSITE" id="PS00478">
    <property type="entry name" value="LIM_DOMAIN_1"/>
    <property type="match status" value="1"/>
</dbReference>
<dbReference type="GO" id="GO:0046872">
    <property type="term" value="F:metal ion binding"/>
    <property type="evidence" value="ECO:0007669"/>
    <property type="project" value="UniProtKB-KW"/>
</dbReference>